<dbReference type="PRINTS" id="PR00237">
    <property type="entry name" value="GPCRRHODOPSN"/>
</dbReference>
<evidence type="ECO:0000313" key="12">
    <source>
        <dbReference type="Ensembl" id="ENSMALP00000000105.1"/>
    </source>
</evidence>
<dbReference type="GO" id="GO:0005886">
    <property type="term" value="C:plasma membrane"/>
    <property type="evidence" value="ECO:0007669"/>
    <property type="project" value="UniProtKB-SubCell"/>
</dbReference>
<keyword evidence="6 10" id="KW-0472">Membrane</keyword>
<dbReference type="PROSITE" id="PS50262">
    <property type="entry name" value="G_PROTEIN_RECEP_F1_2"/>
    <property type="match status" value="1"/>
</dbReference>
<keyword evidence="5 9" id="KW-0297">G-protein coupled receptor</keyword>
<evidence type="ECO:0000256" key="10">
    <source>
        <dbReference type="SAM" id="Phobius"/>
    </source>
</evidence>
<accession>A0A3Q3PY48</accession>
<sequence length="420" mass="46766">MYRGPIKSHFRTKYSQSESPLFAKYVEHTNDLTLVQQLSIMITNVVSLIIINIFLVFLPRQLHTPTNLLILSLAFSDFFVGLLLVFPITLIDGCWYIGDLMCAVSQYVGYTITATSVGNMVLISVDRYVAICDPLHYSTKFTLKTVKICISLCWTCSVIYACLIQRDALEQPGRYNSCFGECIFVINYIAGIADLIFSFIAPITVIVVLYMRVFVVAVSQARAMRSHIAAVTLQGSVKVTAKKSELKAARTLGVVVVVFLICLCPYYSVALTGQDNLMNASVSLFVICLYDFNACLNPLIYALFYSWFRKSVKLIVTLKIVQQMLNCEALPQFHYPTSACIAPALTGQCLCPSTQKRDYLSHDGMLLTPTGRCLQGTTPRGVPSPWTASPQSSVSWKAPDRACGHSRGKDSSFLYLPWFL</sequence>
<dbReference type="PROSITE" id="PS00237">
    <property type="entry name" value="G_PROTEIN_RECEP_F1_1"/>
    <property type="match status" value="1"/>
</dbReference>
<feature type="transmembrane region" description="Helical" evidence="10">
    <location>
        <begin position="38"/>
        <end position="58"/>
    </location>
</feature>
<proteinExistence type="inferred from homology"/>
<dbReference type="Ensembl" id="ENSMALT00000000129.1">
    <property type="protein sequence ID" value="ENSMALP00000000105.1"/>
    <property type="gene ID" value="ENSMALG00000000131.1"/>
</dbReference>
<reference evidence="12" key="2">
    <citation type="submission" date="2025-09" db="UniProtKB">
        <authorList>
            <consortium name="Ensembl"/>
        </authorList>
    </citation>
    <scope>IDENTIFICATION</scope>
</reference>
<comment type="subcellular location">
    <subcellularLocation>
        <location evidence="1">Cell membrane</location>
        <topology evidence="1">Multi-pass membrane protein</topology>
    </subcellularLocation>
</comment>
<dbReference type="Pfam" id="PF00001">
    <property type="entry name" value="7tm_1"/>
    <property type="match status" value="1"/>
</dbReference>
<organism evidence="12 13">
    <name type="scientific">Monopterus albus</name>
    <name type="common">Swamp eel</name>
    <dbReference type="NCBI Taxonomy" id="43700"/>
    <lineage>
        <taxon>Eukaryota</taxon>
        <taxon>Metazoa</taxon>
        <taxon>Chordata</taxon>
        <taxon>Craniata</taxon>
        <taxon>Vertebrata</taxon>
        <taxon>Euteleostomi</taxon>
        <taxon>Actinopterygii</taxon>
        <taxon>Neopterygii</taxon>
        <taxon>Teleostei</taxon>
        <taxon>Neoteleostei</taxon>
        <taxon>Acanthomorphata</taxon>
        <taxon>Anabantaria</taxon>
        <taxon>Synbranchiformes</taxon>
        <taxon>Synbranchidae</taxon>
        <taxon>Monopterus</taxon>
    </lineage>
</organism>
<keyword evidence="13" id="KW-1185">Reference proteome</keyword>
<keyword evidence="3 9" id="KW-0812">Transmembrane</keyword>
<reference evidence="12" key="1">
    <citation type="submission" date="2025-08" db="UniProtKB">
        <authorList>
            <consortium name="Ensembl"/>
        </authorList>
    </citation>
    <scope>IDENTIFICATION</scope>
</reference>
<evidence type="ECO:0000256" key="9">
    <source>
        <dbReference type="RuleBase" id="RU000688"/>
    </source>
</evidence>
<dbReference type="CDD" id="cd15055">
    <property type="entry name" value="7tmA_TAARs"/>
    <property type="match status" value="1"/>
</dbReference>
<protein>
    <recommendedName>
        <fullName evidence="11">G-protein coupled receptors family 1 profile domain-containing protein</fullName>
    </recommendedName>
</protein>
<dbReference type="Gene3D" id="1.20.1070.10">
    <property type="entry name" value="Rhodopsin 7-helix transmembrane proteins"/>
    <property type="match status" value="1"/>
</dbReference>
<evidence type="ECO:0000256" key="1">
    <source>
        <dbReference type="ARBA" id="ARBA00004651"/>
    </source>
</evidence>
<evidence type="ECO:0000256" key="8">
    <source>
        <dbReference type="ARBA" id="ARBA00023224"/>
    </source>
</evidence>
<keyword evidence="4 10" id="KW-1133">Transmembrane helix</keyword>
<dbReference type="AlphaFoldDB" id="A0A3Q3PY48"/>
<feature type="transmembrane region" description="Helical" evidence="10">
    <location>
        <begin position="70"/>
        <end position="91"/>
    </location>
</feature>
<dbReference type="PANTHER" id="PTHR24249">
    <property type="entry name" value="HISTAMINE RECEPTOR-RELATED G-PROTEIN COUPLED RECEPTOR"/>
    <property type="match status" value="1"/>
</dbReference>
<name>A0A3Q3PY48_MONAL</name>
<keyword evidence="8 9" id="KW-0807">Transducer</keyword>
<dbReference type="InterPro" id="IPR000276">
    <property type="entry name" value="GPCR_Rhodpsn"/>
</dbReference>
<feature type="transmembrane region" description="Helical" evidence="10">
    <location>
        <begin position="199"/>
        <end position="218"/>
    </location>
</feature>
<keyword evidence="7 9" id="KW-0675">Receptor</keyword>
<dbReference type="PANTHER" id="PTHR24249:SF381">
    <property type="entry name" value="TRACE AMINE ASSOCIATED RECEPTOR 19P-RELATED"/>
    <property type="match status" value="1"/>
</dbReference>
<evidence type="ECO:0000256" key="6">
    <source>
        <dbReference type="ARBA" id="ARBA00023136"/>
    </source>
</evidence>
<dbReference type="InterPro" id="IPR017452">
    <property type="entry name" value="GPCR_Rhodpsn_7TM"/>
</dbReference>
<evidence type="ECO:0000256" key="3">
    <source>
        <dbReference type="ARBA" id="ARBA00022692"/>
    </source>
</evidence>
<evidence type="ECO:0000256" key="7">
    <source>
        <dbReference type="ARBA" id="ARBA00023170"/>
    </source>
</evidence>
<feature type="transmembrane region" description="Helical" evidence="10">
    <location>
        <begin position="145"/>
        <end position="163"/>
    </location>
</feature>
<evidence type="ECO:0000259" key="11">
    <source>
        <dbReference type="PROSITE" id="PS50262"/>
    </source>
</evidence>
<dbReference type="InterPro" id="IPR050569">
    <property type="entry name" value="TAAR"/>
</dbReference>
<dbReference type="SUPFAM" id="SSF81321">
    <property type="entry name" value="Family A G protein-coupled receptor-like"/>
    <property type="match status" value="1"/>
</dbReference>
<feature type="transmembrane region" description="Helical" evidence="10">
    <location>
        <begin position="248"/>
        <end position="268"/>
    </location>
</feature>
<dbReference type="GO" id="GO:0001594">
    <property type="term" value="F:trace-amine receptor activity"/>
    <property type="evidence" value="ECO:0007669"/>
    <property type="project" value="TreeGrafter"/>
</dbReference>
<feature type="domain" description="G-protein coupled receptors family 1 profile" evidence="11">
    <location>
        <begin position="48"/>
        <end position="301"/>
    </location>
</feature>
<evidence type="ECO:0000256" key="4">
    <source>
        <dbReference type="ARBA" id="ARBA00022989"/>
    </source>
</evidence>
<comment type="similarity">
    <text evidence="9">Belongs to the G-protein coupled receptor 1 family.</text>
</comment>
<evidence type="ECO:0000256" key="2">
    <source>
        <dbReference type="ARBA" id="ARBA00022475"/>
    </source>
</evidence>
<evidence type="ECO:0000256" key="5">
    <source>
        <dbReference type="ARBA" id="ARBA00023040"/>
    </source>
</evidence>
<evidence type="ECO:0000313" key="13">
    <source>
        <dbReference type="Proteomes" id="UP000261600"/>
    </source>
</evidence>
<dbReference type="Proteomes" id="UP000261600">
    <property type="component" value="Unplaced"/>
</dbReference>
<keyword evidence="2" id="KW-1003">Cell membrane</keyword>
<feature type="transmembrane region" description="Helical" evidence="10">
    <location>
        <begin position="280"/>
        <end position="304"/>
    </location>
</feature>